<dbReference type="PROSITE" id="PS00028">
    <property type="entry name" value="ZINC_FINGER_C2H2_1"/>
    <property type="match status" value="1"/>
</dbReference>
<dbReference type="EMBL" id="CAJVPI010000075">
    <property type="protein sequence ID" value="CAG8473856.1"/>
    <property type="molecule type" value="Genomic_DNA"/>
</dbReference>
<evidence type="ECO:0000256" key="1">
    <source>
        <dbReference type="ARBA" id="ARBA00022723"/>
    </source>
</evidence>
<dbReference type="PROSITE" id="PS50157">
    <property type="entry name" value="ZINC_FINGER_C2H2_2"/>
    <property type="match status" value="1"/>
</dbReference>
<dbReference type="InterPro" id="IPR011011">
    <property type="entry name" value="Znf_FYVE_PHD"/>
</dbReference>
<reference evidence="11" key="1">
    <citation type="submission" date="2021-06" db="EMBL/GenBank/DDBJ databases">
        <authorList>
            <person name="Kallberg Y."/>
            <person name="Tangrot J."/>
            <person name="Rosling A."/>
        </authorList>
    </citation>
    <scope>NUCLEOTIDE SEQUENCE</scope>
    <source>
        <strain evidence="11">BR232B</strain>
    </source>
</reference>
<evidence type="ECO:0000256" key="3">
    <source>
        <dbReference type="ARBA" id="ARBA00022771"/>
    </source>
</evidence>
<keyword evidence="5" id="KW-0234">DNA repair</keyword>
<dbReference type="SMART" id="SM00064">
    <property type="entry name" value="FYVE"/>
    <property type="match status" value="2"/>
</dbReference>
<dbReference type="PANTHER" id="PTHR23164">
    <property type="entry name" value="EARLY ENDOSOME ANTIGEN 1"/>
    <property type="match status" value="1"/>
</dbReference>
<dbReference type="InterPro" id="IPR000306">
    <property type="entry name" value="Znf_FYVE"/>
</dbReference>
<protein>
    <submittedName>
        <fullName evidence="11">11825_t:CDS:1</fullName>
    </submittedName>
</protein>
<dbReference type="InterPro" id="IPR006642">
    <property type="entry name" value="Rad18_UBZ4"/>
</dbReference>
<dbReference type="Gene3D" id="3.30.160.60">
    <property type="entry name" value="Classic Zinc Finger"/>
    <property type="match status" value="1"/>
</dbReference>
<evidence type="ECO:0000256" key="2">
    <source>
        <dbReference type="ARBA" id="ARBA00022763"/>
    </source>
</evidence>
<dbReference type="GO" id="GO:0003677">
    <property type="term" value="F:DNA binding"/>
    <property type="evidence" value="ECO:0007669"/>
    <property type="project" value="InterPro"/>
</dbReference>
<keyword evidence="7" id="KW-0175">Coiled coil</keyword>
<keyword evidence="1" id="KW-0479">Metal-binding</keyword>
<keyword evidence="12" id="KW-1185">Reference proteome</keyword>
<keyword evidence="3 6" id="KW-0863">Zinc-finger</keyword>
<dbReference type="InterPro" id="IPR021565">
    <property type="entry name" value="Rbsn_Rab-bd"/>
</dbReference>
<accession>A0A9N8Z502</accession>
<dbReference type="CDD" id="cd15737">
    <property type="entry name" value="FYVE2_Vac1p_like"/>
    <property type="match status" value="1"/>
</dbReference>
<dbReference type="PANTHER" id="PTHR23164:SF30">
    <property type="entry name" value="EARLY ENDOSOME ANTIGEN 1"/>
    <property type="match status" value="1"/>
</dbReference>
<dbReference type="OrthoDB" id="166134at2759"/>
<gene>
    <name evidence="11" type="ORF">PBRASI_LOCUS1212</name>
</gene>
<keyword evidence="4" id="KW-0862">Zinc</keyword>
<evidence type="ECO:0000256" key="4">
    <source>
        <dbReference type="ARBA" id="ARBA00022833"/>
    </source>
</evidence>
<keyword evidence="2" id="KW-0227">DNA damage</keyword>
<dbReference type="Pfam" id="PF11464">
    <property type="entry name" value="Rbsn"/>
    <property type="match status" value="1"/>
</dbReference>
<evidence type="ECO:0000256" key="7">
    <source>
        <dbReference type="SAM" id="Coils"/>
    </source>
</evidence>
<sequence>MSFVQEAYFYPNTSFPSDSLPGGNSQRESLLYDDSIKLECPICNEAMISLAQLNQHLDDVHSEESNAKKDIILSWFKNAQSTLMKPLSKAKLASLPNQLSQTVTQTVINKLSELDVLDEGSELVTRSHWQRESENDQCSHSNCGKTVNLRNGKYNCRNRQASHDPVNGYWSRVCNNCYKSRDGYLDDQGVVSSRTEEFKQNRVLCTEKAHLEGNRLEKRLEKLAKVYATKIKTGNSAQSGLAPPLTLKHRRRASEQSIVKWEDDASVTHCPLCNSPFGKITNRKHHCRLCGRIIDEKCSSKVSLHTNDYTENVEHDSVGQVRVCKECRNAVFRRREYIEEVSKTPQVVMLYQKLTKIRSAIDQTLPKFQEMLVMLKSQEIVNQTHADYQVAARTRKELLEYFTQFDAINKKINSLATNSETQRRLHSNIYLAANHLPSIKMQGKAHPGATVAEGRTLPKPCEEEADSTGDLLAVIATRRNRSLSVSSSKSTRSTKSTKGEKLRQQLGVLEEQEKLVEEYISKATRKRKIEDVQTLKASLDELRQEIDIKKQQLVELS</sequence>
<feature type="region of interest" description="Disordered" evidence="8">
    <location>
        <begin position="483"/>
        <end position="504"/>
    </location>
</feature>
<evidence type="ECO:0000256" key="5">
    <source>
        <dbReference type="ARBA" id="ARBA00023204"/>
    </source>
</evidence>
<evidence type="ECO:0000259" key="9">
    <source>
        <dbReference type="PROSITE" id="PS50157"/>
    </source>
</evidence>
<proteinExistence type="predicted"/>
<dbReference type="AlphaFoldDB" id="A0A9N8Z502"/>
<dbReference type="SMART" id="SM00734">
    <property type="entry name" value="ZnF_Rad18"/>
    <property type="match status" value="1"/>
</dbReference>
<feature type="compositionally biased region" description="Low complexity" evidence="8">
    <location>
        <begin position="483"/>
        <end position="496"/>
    </location>
</feature>
<dbReference type="InterPro" id="IPR017455">
    <property type="entry name" value="Znf_FYVE-rel"/>
</dbReference>
<dbReference type="SUPFAM" id="SSF57903">
    <property type="entry name" value="FYVE/PHD zinc finger"/>
    <property type="match status" value="2"/>
</dbReference>
<dbReference type="Gene3D" id="4.10.860.20">
    <property type="entry name" value="Rabenosyn, Rab binding domain"/>
    <property type="match status" value="1"/>
</dbReference>
<dbReference type="InterPro" id="IPR013083">
    <property type="entry name" value="Znf_RING/FYVE/PHD"/>
</dbReference>
<feature type="coiled-coil region" evidence="7">
    <location>
        <begin position="525"/>
        <end position="552"/>
    </location>
</feature>
<dbReference type="SUPFAM" id="SSF140125">
    <property type="entry name" value="Rabenosyn-5 Rab-binding domain-like"/>
    <property type="match status" value="1"/>
</dbReference>
<dbReference type="GO" id="GO:0008270">
    <property type="term" value="F:zinc ion binding"/>
    <property type="evidence" value="ECO:0007669"/>
    <property type="project" value="UniProtKB-KW"/>
</dbReference>
<evidence type="ECO:0000259" key="10">
    <source>
        <dbReference type="PROSITE" id="PS50178"/>
    </source>
</evidence>
<evidence type="ECO:0000256" key="6">
    <source>
        <dbReference type="PROSITE-ProRule" id="PRU00042"/>
    </source>
</evidence>
<organism evidence="11 12">
    <name type="scientific">Paraglomus brasilianum</name>
    <dbReference type="NCBI Taxonomy" id="144538"/>
    <lineage>
        <taxon>Eukaryota</taxon>
        <taxon>Fungi</taxon>
        <taxon>Fungi incertae sedis</taxon>
        <taxon>Mucoromycota</taxon>
        <taxon>Glomeromycotina</taxon>
        <taxon>Glomeromycetes</taxon>
        <taxon>Paraglomerales</taxon>
        <taxon>Paraglomeraceae</taxon>
        <taxon>Paraglomus</taxon>
    </lineage>
</organism>
<evidence type="ECO:0000313" key="12">
    <source>
        <dbReference type="Proteomes" id="UP000789739"/>
    </source>
</evidence>
<dbReference type="PROSITE" id="PS50178">
    <property type="entry name" value="ZF_FYVE"/>
    <property type="match status" value="1"/>
</dbReference>
<name>A0A9N8Z502_9GLOM</name>
<dbReference type="Gene3D" id="3.30.40.10">
    <property type="entry name" value="Zinc/RING finger domain, C3HC4 (zinc finger)"/>
    <property type="match status" value="1"/>
</dbReference>
<evidence type="ECO:0000256" key="8">
    <source>
        <dbReference type="SAM" id="MobiDB-lite"/>
    </source>
</evidence>
<feature type="domain" description="FYVE-type" evidence="10">
    <location>
        <begin position="264"/>
        <end position="332"/>
    </location>
</feature>
<dbReference type="GO" id="GO:0006281">
    <property type="term" value="P:DNA repair"/>
    <property type="evidence" value="ECO:0007669"/>
    <property type="project" value="UniProtKB-KW"/>
</dbReference>
<dbReference type="InterPro" id="IPR013087">
    <property type="entry name" value="Znf_C2H2_type"/>
</dbReference>
<dbReference type="Proteomes" id="UP000789739">
    <property type="component" value="Unassembled WGS sequence"/>
</dbReference>
<dbReference type="InterPro" id="IPR036531">
    <property type="entry name" value="Rbsn_Rab-bd_sf"/>
</dbReference>
<evidence type="ECO:0000313" key="11">
    <source>
        <dbReference type="EMBL" id="CAG8473856.1"/>
    </source>
</evidence>
<comment type="caution">
    <text evidence="11">The sequence shown here is derived from an EMBL/GenBank/DDBJ whole genome shotgun (WGS) entry which is preliminary data.</text>
</comment>
<feature type="domain" description="C2H2-type" evidence="9">
    <location>
        <begin position="38"/>
        <end position="66"/>
    </location>
</feature>
<feature type="region of interest" description="Disordered" evidence="8">
    <location>
        <begin position="445"/>
        <end position="464"/>
    </location>
</feature>
<dbReference type="Pfam" id="PF01363">
    <property type="entry name" value="FYVE"/>
    <property type="match status" value="1"/>
</dbReference>